<dbReference type="Proteomes" id="UP000292082">
    <property type="component" value="Unassembled WGS sequence"/>
</dbReference>
<protein>
    <submittedName>
        <fullName evidence="1">Uncharacterized protein</fullName>
    </submittedName>
</protein>
<gene>
    <name evidence="1" type="ORF">BD310DRAFT_979925</name>
</gene>
<accession>A0A4Q9PLH4</accession>
<dbReference type="EMBL" id="ML145177">
    <property type="protein sequence ID" value="TBU54976.1"/>
    <property type="molecule type" value="Genomic_DNA"/>
</dbReference>
<organism evidence="1 2">
    <name type="scientific">Dichomitus squalens</name>
    <dbReference type="NCBI Taxonomy" id="114155"/>
    <lineage>
        <taxon>Eukaryota</taxon>
        <taxon>Fungi</taxon>
        <taxon>Dikarya</taxon>
        <taxon>Basidiomycota</taxon>
        <taxon>Agaricomycotina</taxon>
        <taxon>Agaricomycetes</taxon>
        <taxon>Polyporales</taxon>
        <taxon>Polyporaceae</taxon>
        <taxon>Dichomitus</taxon>
    </lineage>
</organism>
<reference evidence="1 2" key="1">
    <citation type="submission" date="2019-01" db="EMBL/GenBank/DDBJ databases">
        <title>Draft genome sequences of three monokaryotic isolates of the white-rot basidiomycete fungus Dichomitus squalens.</title>
        <authorList>
            <consortium name="DOE Joint Genome Institute"/>
            <person name="Lopez S.C."/>
            <person name="Andreopoulos B."/>
            <person name="Pangilinan J."/>
            <person name="Lipzen A."/>
            <person name="Riley R."/>
            <person name="Ahrendt S."/>
            <person name="Ng V."/>
            <person name="Barry K."/>
            <person name="Daum C."/>
            <person name="Grigoriev I.V."/>
            <person name="Hilden K.S."/>
            <person name="Makela M.R."/>
            <person name="de Vries R.P."/>
        </authorList>
    </citation>
    <scope>NUCLEOTIDE SEQUENCE [LARGE SCALE GENOMIC DNA]</scope>
    <source>
        <strain evidence="1 2">CBS 464.89</strain>
    </source>
</reference>
<evidence type="ECO:0000313" key="1">
    <source>
        <dbReference type="EMBL" id="TBU54976.1"/>
    </source>
</evidence>
<dbReference type="AlphaFoldDB" id="A0A4Q9PLH4"/>
<evidence type="ECO:0000313" key="2">
    <source>
        <dbReference type="Proteomes" id="UP000292082"/>
    </source>
</evidence>
<keyword evidence="2" id="KW-1185">Reference proteome</keyword>
<sequence length="72" mass="8007">MPSLSGPALLLNLIVDSPMVFEWDTYPQKTGTKPLGARFSVERGSSAHPHHGLEAVAVTVQELWTSFHFLRF</sequence>
<proteinExistence type="predicted"/>
<name>A0A4Q9PLH4_9APHY</name>